<dbReference type="PANTHER" id="PTHR23518:SF2">
    <property type="entry name" value="MAJOR FACILITATOR SUPERFAMILY TRANSPORTER"/>
    <property type="match status" value="1"/>
</dbReference>
<feature type="transmembrane region" description="Helical" evidence="5">
    <location>
        <begin position="404"/>
        <end position="422"/>
    </location>
</feature>
<dbReference type="EMBL" id="VTAW01000005">
    <property type="protein sequence ID" value="TYT62899.1"/>
    <property type="molecule type" value="Genomic_DNA"/>
</dbReference>
<dbReference type="InterPro" id="IPR020846">
    <property type="entry name" value="MFS_dom"/>
</dbReference>
<dbReference type="PROSITE" id="PS00216">
    <property type="entry name" value="SUGAR_TRANSPORT_1"/>
    <property type="match status" value="1"/>
</dbReference>
<dbReference type="Gene3D" id="1.20.1250.20">
    <property type="entry name" value="MFS general substrate transporter like domains"/>
    <property type="match status" value="2"/>
</dbReference>
<name>A0A5D5AM69_9EURY</name>
<feature type="transmembrane region" description="Helical" evidence="5">
    <location>
        <begin position="200"/>
        <end position="221"/>
    </location>
</feature>
<dbReference type="GO" id="GO:0016020">
    <property type="term" value="C:membrane"/>
    <property type="evidence" value="ECO:0007669"/>
    <property type="project" value="UniProtKB-SubCell"/>
</dbReference>
<evidence type="ECO:0000256" key="3">
    <source>
        <dbReference type="ARBA" id="ARBA00022989"/>
    </source>
</evidence>
<feature type="transmembrane region" description="Helical" evidence="5">
    <location>
        <begin position="116"/>
        <end position="138"/>
    </location>
</feature>
<feature type="transmembrane region" description="Helical" evidence="5">
    <location>
        <begin position="250"/>
        <end position="270"/>
    </location>
</feature>
<keyword evidence="8" id="KW-1185">Reference proteome</keyword>
<evidence type="ECO:0000256" key="1">
    <source>
        <dbReference type="ARBA" id="ARBA00004141"/>
    </source>
</evidence>
<sequence>MREILRRVVAQFVVDRRVLALAFARMADGIGNSFLIIVIPLYVASDVVGGATFGLEEAMIIGIVLSLFGFLNSSFQPFTGRLSDRIGRRKPFILLGLGGLAATNLAYLFAESYVSLVVIRGLQGVSVAFIVPASIALVNELATTGDRGGNMGVYNTFRLVGFGAGPVAAGAVVNLGPYSIPALTVGPYSLPGLTVSGFEAAFAIAAITAAISYLLVTVLIADPEGTEANAGADLSIAIRDPSGNHLLDPIFTLGVASLFMAASIALLATIQPQVNDRLAQGSTWFGLQFAGFIVAQILLQTPIGRACDRYGRRPFIVGGMLLLIPSTLAQGFVPTSETMFLARLIQGIAGAMVFAPALALAGDLAGEGESGSKLSILTMAFGFGIAVGPLASGALIGYGFATPFVFGAALATLGAILVYTQIEETLETSASVPIVGGD</sequence>
<evidence type="ECO:0000256" key="4">
    <source>
        <dbReference type="ARBA" id="ARBA00023136"/>
    </source>
</evidence>
<keyword evidence="2 5" id="KW-0812">Transmembrane</keyword>
<dbReference type="PANTHER" id="PTHR23518">
    <property type="entry name" value="C-METHYLTRANSFERASE"/>
    <property type="match status" value="1"/>
</dbReference>
<dbReference type="GO" id="GO:0022857">
    <property type="term" value="F:transmembrane transporter activity"/>
    <property type="evidence" value="ECO:0007669"/>
    <property type="project" value="InterPro"/>
</dbReference>
<feature type="transmembrane region" description="Helical" evidence="5">
    <location>
        <begin position="159"/>
        <end position="180"/>
    </location>
</feature>
<dbReference type="AlphaFoldDB" id="A0A5D5AM69"/>
<keyword evidence="4 5" id="KW-0472">Membrane</keyword>
<feature type="transmembrane region" description="Helical" evidence="5">
    <location>
        <begin position="21"/>
        <end position="44"/>
    </location>
</feature>
<proteinExistence type="predicted"/>
<evidence type="ECO:0000313" key="7">
    <source>
        <dbReference type="EMBL" id="TYT62899.1"/>
    </source>
</evidence>
<feature type="transmembrane region" description="Helical" evidence="5">
    <location>
        <begin position="315"/>
        <end position="333"/>
    </location>
</feature>
<evidence type="ECO:0000256" key="5">
    <source>
        <dbReference type="SAM" id="Phobius"/>
    </source>
</evidence>
<dbReference type="Proteomes" id="UP000324104">
    <property type="component" value="Unassembled WGS sequence"/>
</dbReference>
<evidence type="ECO:0000259" key="6">
    <source>
        <dbReference type="PROSITE" id="PS50850"/>
    </source>
</evidence>
<dbReference type="PROSITE" id="PS50850">
    <property type="entry name" value="MFS"/>
    <property type="match status" value="1"/>
</dbReference>
<dbReference type="SUPFAM" id="SSF103473">
    <property type="entry name" value="MFS general substrate transporter"/>
    <property type="match status" value="2"/>
</dbReference>
<accession>A0A5D5AM69</accession>
<dbReference type="Pfam" id="PF07690">
    <property type="entry name" value="MFS_1"/>
    <property type="match status" value="2"/>
</dbReference>
<feature type="transmembrane region" description="Helical" evidence="5">
    <location>
        <begin position="339"/>
        <end position="362"/>
    </location>
</feature>
<feature type="domain" description="Major facilitator superfamily (MFS) profile" evidence="6">
    <location>
        <begin position="17"/>
        <end position="426"/>
    </location>
</feature>
<comment type="subcellular location">
    <subcellularLocation>
        <location evidence="1">Membrane</location>
        <topology evidence="1">Multi-pass membrane protein</topology>
    </subcellularLocation>
</comment>
<evidence type="ECO:0000256" key="2">
    <source>
        <dbReference type="ARBA" id="ARBA00022692"/>
    </source>
</evidence>
<comment type="caution">
    <text evidence="7">The sequence shown here is derived from an EMBL/GenBank/DDBJ whole genome shotgun (WGS) entry which is preliminary data.</text>
</comment>
<feature type="transmembrane region" description="Helical" evidence="5">
    <location>
        <begin position="374"/>
        <end position="398"/>
    </location>
</feature>
<evidence type="ECO:0000313" key="8">
    <source>
        <dbReference type="Proteomes" id="UP000324104"/>
    </source>
</evidence>
<keyword evidence="3 5" id="KW-1133">Transmembrane helix</keyword>
<dbReference type="CDD" id="cd17325">
    <property type="entry name" value="MFS_MdtG_SLC18_like"/>
    <property type="match status" value="1"/>
</dbReference>
<reference evidence="7 8" key="1">
    <citation type="submission" date="2019-08" db="EMBL/GenBank/DDBJ databases">
        <title>Archaea genome.</title>
        <authorList>
            <person name="Kajale S."/>
            <person name="Shouche Y."/>
            <person name="Deshpande N."/>
            <person name="Sharma A."/>
        </authorList>
    </citation>
    <scope>NUCLEOTIDE SEQUENCE [LARGE SCALE GENOMIC DNA]</scope>
    <source>
        <strain evidence="7 8">ESP3B_9</strain>
    </source>
</reference>
<organism evidence="7 8">
    <name type="scientific">Natrialba swarupiae</name>
    <dbReference type="NCBI Taxonomy" id="2448032"/>
    <lineage>
        <taxon>Archaea</taxon>
        <taxon>Methanobacteriati</taxon>
        <taxon>Methanobacteriota</taxon>
        <taxon>Stenosarchaea group</taxon>
        <taxon>Halobacteria</taxon>
        <taxon>Halobacteriales</taxon>
        <taxon>Natrialbaceae</taxon>
        <taxon>Natrialba</taxon>
    </lineage>
</organism>
<feature type="transmembrane region" description="Helical" evidence="5">
    <location>
        <begin position="282"/>
        <end position="303"/>
    </location>
</feature>
<dbReference type="InterPro" id="IPR005829">
    <property type="entry name" value="Sugar_transporter_CS"/>
</dbReference>
<gene>
    <name evidence="7" type="ORF">FYC77_06180</name>
</gene>
<protein>
    <submittedName>
        <fullName evidence="7">MFS transporter</fullName>
    </submittedName>
</protein>
<dbReference type="RefSeq" id="WP_149080628.1">
    <property type="nucleotide sequence ID" value="NZ_VTAW01000005.1"/>
</dbReference>
<dbReference type="InterPro" id="IPR011701">
    <property type="entry name" value="MFS"/>
</dbReference>
<dbReference type="InterPro" id="IPR036259">
    <property type="entry name" value="MFS_trans_sf"/>
</dbReference>
<feature type="transmembrane region" description="Helical" evidence="5">
    <location>
        <begin position="92"/>
        <end position="110"/>
    </location>
</feature>
<feature type="transmembrane region" description="Helical" evidence="5">
    <location>
        <begin position="50"/>
        <end position="71"/>
    </location>
</feature>